<dbReference type="EMBL" id="CAXIEN010000026">
    <property type="protein sequence ID" value="CAL1267049.1"/>
    <property type="molecule type" value="Genomic_DNA"/>
</dbReference>
<keyword evidence="9" id="KW-0472">Membrane</keyword>
<dbReference type="Proteomes" id="UP001497382">
    <property type="component" value="Unassembled WGS sequence"/>
</dbReference>
<keyword evidence="9" id="KW-1053">Target membrane</keyword>
<accession>A0AAV1Z6C7</accession>
<dbReference type="InterPro" id="IPR036770">
    <property type="entry name" value="Ankyrin_rpt-contain_sf"/>
</dbReference>
<name>A0AAV1Z6C7_9ARAC</name>
<sequence>MYAIKDNKVFMADRFLDMGANINAVAKDGITALHLAVSNVKEDAIRLLLSRKADPFIPY</sequence>
<comment type="subcellular location">
    <subcellularLocation>
        <location evidence="2">Secreted</location>
    </subcellularLocation>
    <subcellularLocation>
        <location evidence="1">Target cell membrane</location>
    </subcellularLocation>
</comment>
<evidence type="ECO:0000256" key="9">
    <source>
        <dbReference type="ARBA" id="ARBA00023298"/>
    </source>
</evidence>
<evidence type="ECO:0000313" key="12">
    <source>
        <dbReference type="Proteomes" id="UP001497382"/>
    </source>
</evidence>
<keyword evidence="5" id="KW-1052">Target cell membrane</keyword>
<dbReference type="PROSITE" id="PS50088">
    <property type="entry name" value="ANK_REPEAT"/>
    <property type="match status" value="1"/>
</dbReference>
<dbReference type="GO" id="GO:0005576">
    <property type="term" value="C:extracellular region"/>
    <property type="evidence" value="ECO:0007669"/>
    <property type="project" value="UniProtKB-SubCell"/>
</dbReference>
<dbReference type="SMART" id="SM00248">
    <property type="entry name" value="ANK"/>
    <property type="match status" value="1"/>
</dbReference>
<evidence type="ECO:0000256" key="10">
    <source>
        <dbReference type="PROSITE-ProRule" id="PRU00023"/>
    </source>
</evidence>
<dbReference type="GO" id="GO:0044218">
    <property type="term" value="C:other organism cell membrane"/>
    <property type="evidence" value="ECO:0007669"/>
    <property type="project" value="UniProtKB-KW"/>
</dbReference>
<evidence type="ECO:0000256" key="4">
    <source>
        <dbReference type="ARBA" id="ARBA00022525"/>
    </source>
</evidence>
<keyword evidence="4" id="KW-0964">Secreted</keyword>
<dbReference type="GO" id="GO:0006887">
    <property type="term" value="P:exocytosis"/>
    <property type="evidence" value="ECO:0007669"/>
    <property type="project" value="UniProtKB-KW"/>
</dbReference>
<keyword evidence="8" id="KW-0638">Presynaptic neurotoxin</keyword>
<feature type="non-terminal residue" evidence="11">
    <location>
        <position position="59"/>
    </location>
</feature>
<feature type="repeat" description="ANK" evidence="10">
    <location>
        <begin position="28"/>
        <end position="54"/>
    </location>
</feature>
<keyword evidence="3" id="KW-0268">Exocytosis</keyword>
<protein>
    <submittedName>
        <fullName evidence="11">Uncharacterized protein</fullName>
    </submittedName>
</protein>
<keyword evidence="12" id="KW-1185">Reference proteome</keyword>
<dbReference type="PROSITE" id="PS50297">
    <property type="entry name" value="ANK_REP_REGION"/>
    <property type="match status" value="1"/>
</dbReference>
<dbReference type="SUPFAM" id="SSF48403">
    <property type="entry name" value="Ankyrin repeat"/>
    <property type="match status" value="1"/>
</dbReference>
<dbReference type="InterPro" id="IPR002110">
    <property type="entry name" value="Ankyrin_rpt"/>
</dbReference>
<gene>
    <name evidence="11" type="ORF">LARSCL_LOCUS3431</name>
</gene>
<comment type="caution">
    <text evidence="11">The sequence shown here is derived from an EMBL/GenBank/DDBJ whole genome shotgun (WGS) entry which is preliminary data.</text>
</comment>
<evidence type="ECO:0000256" key="7">
    <source>
        <dbReference type="ARBA" id="ARBA00022699"/>
    </source>
</evidence>
<dbReference type="AlphaFoldDB" id="A0AAV1Z6C7"/>
<evidence type="ECO:0000256" key="2">
    <source>
        <dbReference type="ARBA" id="ARBA00004613"/>
    </source>
</evidence>
<evidence type="ECO:0000256" key="1">
    <source>
        <dbReference type="ARBA" id="ARBA00004175"/>
    </source>
</evidence>
<evidence type="ECO:0000256" key="3">
    <source>
        <dbReference type="ARBA" id="ARBA00022483"/>
    </source>
</evidence>
<dbReference type="GO" id="GO:0090729">
    <property type="term" value="F:toxin activity"/>
    <property type="evidence" value="ECO:0007669"/>
    <property type="project" value="UniProtKB-KW"/>
</dbReference>
<evidence type="ECO:0000256" key="5">
    <source>
        <dbReference type="ARBA" id="ARBA00022537"/>
    </source>
</evidence>
<keyword evidence="10" id="KW-0040">ANK repeat</keyword>
<dbReference type="Gene3D" id="1.25.40.20">
    <property type="entry name" value="Ankyrin repeat-containing domain"/>
    <property type="match status" value="1"/>
</dbReference>
<keyword evidence="7" id="KW-0528">Neurotoxin</keyword>
<evidence type="ECO:0000256" key="6">
    <source>
        <dbReference type="ARBA" id="ARBA00022656"/>
    </source>
</evidence>
<dbReference type="GO" id="GO:0044231">
    <property type="term" value="C:host cell presynaptic membrane"/>
    <property type="evidence" value="ECO:0007669"/>
    <property type="project" value="UniProtKB-KW"/>
</dbReference>
<dbReference type="Pfam" id="PF13637">
    <property type="entry name" value="Ank_4"/>
    <property type="match status" value="1"/>
</dbReference>
<organism evidence="11 12">
    <name type="scientific">Larinioides sclopetarius</name>
    <dbReference type="NCBI Taxonomy" id="280406"/>
    <lineage>
        <taxon>Eukaryota</taxon>
        <taxon>Metazoa</taxon>
        <taxon>Ecdysozoa</taxon>
        <taxon>Arthropoda</taxon>
        <taxon>Chelicerata</taxon>
        <taxon>Arachnida</taxon>
        <taxon>Araneae</taxon>
        <taxon>Araneomorphae</taxon>
        <taxon>Entelegynae</taxon>
        <taxon>Araneoidea</taxon>
        <taxon>Araneidae</taxon>
        <taxon>Larinioides</taxon>
    </lineage>
</organism>
<reference evidence="11 12" key="1">
    <citation type="submission" date="2024-04" db="EMBL/GenBank/DDBJ databases">
        <authorList>
            <person name="Rising A."/>
            <person name="Reimegard J."/>
            <person name="Sonavane S."/>
            <person name="Akerstrom W."/>
            <person name="Nylinder S."/>
            <person name="Hedman E."/>
            <person name="Kallberg Y."/>
        </authorList>
    </citation>
    <scope>NUCLEOTIDE SEQUENCE [LARGE SCALE GENOMIC DNA]</scope>
</reference>
<evidence type="ECO:0000313" key="11">
    <source>
        <dbReference type="EMBL" id="CAL1267049.1"/>
    </source>
</evidence>
<proteinExistence type="predicted"/>
<keyword evidence="6" id="KW-0800">Toxin</keyword>
<evidence type="ECO:0000256" key="8">
    <source>
        <dbReference type="ARBA" id="ARBA00023028"/>
    </source>
</evidence>